<evidence type="ECO:0000313" key="3">
    <source>
        <dbReference type="Proteomes" id="UP000290289"/>
    </source>
</evidence>
<name>A0A498IIK7_MALDO</name>
<gene>
    <name evidence="2" type="ORF">DVH24_003684</name>
</gene>
<sequence length="103" mass="11207">MPFFLPIRALANISKSLSKEHPPCIQSCLSRACFSTSYERVQDPRNRPPTEAGRHGATTGGRESDTRIDDMSVTRFVADTARQGAAKTADVAEDLVNLAKGDK</sequence>
<accession>A0A498IIK7</accession>
<proteinExistence type="predicted"/>
<dbReference type="AlphaFoldDB" id="A0A498IIK7"/>
<comment type="caution">
    <text evidence="2">The sequence shown here is derived from an EMBL/GenBank/DDBJ whole genome shotgun (WGS) entry which is preliminary data.</text>
</comment>
<evidence type="ECO:0000313" key="2">
    <source>
        <dbReference type="EMBL" id="RXH83186.1"/>
    </source>
</evidence>
<protein>
    <submittedName>
        <fullName evidence="2">Uncharacterized protein</fullName>
    </submittedName>
</protein>
<feature type="region of interest" description="Disordered" evidence="1">
    <location>
        <begin position="39"/>
        <end position="69"/>
    </location>
</feature>
<keyword evidence="3" id="KW-1185">Reference proteome</keyword>
<dbReference type="EMBL" id="RDQH01000337">
    <property type="protein sequence ID" value="RXH83186.1"/>
    <property type="molecule type" value="Genomic_DNA"/>
</dbReference>
<feature type="compositionally biased region" description="Basic and acidic residues" evidence="1">
    <location>
        <begin position="40"/>
        <end position="54"/>
    </location>
</feature>
<evidence type="ECO:0000256" key="1">
    <source>
        <dbReference type="SAM" id="MobiDB-lite"/>
    </source>
</evidence>
<dbReference type="Proteomes" id="UP000290289">
    <property type="component" value="Chromosome 11"/>
</dbReference>
<reference evidence="2 3" key="1">
    <citation type="submission" date="2018-10" db="EMBL/GenBank/DDBJ databases">
        <title>A high-quality apple genome assembly.</title>
        <authorList>
            <person name="Hu J."/>
        </authorList>
    </citation>
    <scope>NUCLEOTIDE SEQUENCE [LARGE SCALE GENOMIC DNA]</scope>
    <source>
        <strain evidence="3">cv. HFTH1</strain>
        <tissue evidence="2">Young leaf</tissue>
    </source>
</reference>
<organism evidence="2 3">
    <name type="scientific">Malus domestica</name>
    <name type="common">Apple</name>
    <name type="synonym">Pyrus malus</name>
    <dbReference type="NCBI Taxonomy" id="3750"/>
    <lineage>
        <taxon>Eukaryota</taxon>
        <taxon>Viridiplantae</taxon>
        <taxon>Streptophyta</taxon>
        <taxon>Embryophyta</taxon>
        <taxon>Tracheophyta</taxon>
        <taxon>Spermatophyta</taxon>
        <taxon>Magnoliopsida</taxon>
        <taxon>eudicotyledons</taxon>
        <taxon>Gunneridae</taxon>
        <taxon>Pentapetalae</taxon>
        <taxon>rosids</taxon>
        <taxon>fabids</taxon>
        <taxon>Rosales</taxon>
        <taxon>Rosaceae</taxon>
        <taxon>Amygdaloideae</taxon>
        <taxon>Maleae</taxon>
        <taxon>Malus</taxon>
    </lineage>
</organism>